<organism evidence="3 4">
    <name type="scientific">Dentipellis fragilis</name>
    <dbReference type="NCBI Taxonomy" id="205917"/>
    <lineage>
        <taxon>Eukaryota</taxon>
        <taxon>Fungi</taxon>
        <taxon>Dikarya</taxon>
        <taxon>Basidiomycota</taxon>
        <taxon>Agaricomycotina</taxon>
        <taxon>Agaricomycetes</taxon>
        <taxon>Russulales</taxon>
        <taxon>Hericiaceae</taxon>
        <taxon>Dentipellis</taxon>
    </lineage>
</organism>
<evidence type="ECO:0000313" key="3">
    <source>
        <dbReference type="EMBL" id="TFY62609.1"/>
    </source>
</evidence>
<evidence type="ECO:0008006" key="5">
    <source>
        <dbReference type="Google" id="ProtNLM"/>
    </source>
</evidence>
<feature type="region of interest" description="Disordered" evidence="1">
    <location>
        <begin position="226"/>
        <end position="284"/>
    </location>
</feature>
<feature type="compositionally biased region" description="Polar residues" evidence="1">
    <location>
        <begin position="227"/>
        <end position="242"/>
    </location>
</feature>
<evidence type="ECO:0000256" key="1">
    <source>
        <dbReference type="SAM" id="MobiDB-lite"/>
    </source>
</evidence>
<evidence type="ECO:0000256" key="2">
    <source>
        <dbReference type="SAM" id="Phobius"/>
    </source>
</evidence>
<dbReference type="AlphaFoldDB" id="A0A4Y9YNN2"/>
<protein>
    <recommendedName>
        <fullName evidence="5">Transmembrane protein</fullName>
    </recommendedName>
</protein>
<accession>A0A4Y9YNN2</accession>
<keyword evidence="2" id="KW-0472">Membrane</keyword>
<feature type="non-terminal residue" evidence="3">
    <location>
        <position position="297"/>
    </location>
</feature>
<sequence>MSPSSVSRPPRPKSHPFCRSFICVKGILFFLDVSAALFSPRHPQYRPVFPHPGRVLSIRRPSRIATLACYTVVKFFSFSVSCSAPLVTFSRTILPPQSSPTHNKTEISDQGEAQTALVERKNALASDPCAECTSVLVTHVRFKLGFIFGLSAVAVPTSADAKANMDVSTVGDRTVMVAIMAMVVGSMGFATSVMAMWINWFLPSPPSKPITRESLDRLHRLHDSDARSITSTEAESHSTSISSRKRTPLPMKKSRSRSQQRPHRHVSFNDPAPVTTTTTTSTATSTATVTLTLVSRL</sequence>
<gene>
    <name evidence="3" type="ORF">EVG20_g6633</name>
</gene>
<keyword evidence="4" id="KW-1185">Reference proteome</keyword>
<name>A0A4Y9YNN2_9AGAM</name>
<feature type="transmembrane region" description="Helical" evidence="2">
    <location>
        <begin position="175"/>
        <end position="202"/>
    </location>
</feature>
<reference evidence="3 4" key="1">
    <citation type="submission" date="2019-02" db="EMBL/GenBank/DDBJ databases">
        <title>Genome sequencing of the rare red list fungi Dentipellis fragilis.</title>
        <authorList>
            <person name="Buettner E."/>
            <person name="Kellner H."/>
        </authorList>
    </citation>
    <scope>NUCLEOTIDE SEQUENCE [LARGE SCALE GENOMIC DNA]</scope>
    <source>
        <strain evidence="3 4">DSM 105465</strain>
    </source>
</reference>
<dbReference type="Proteomes" id="UP000298327">
    <property type="component" value="Unassembled WGS sequence"/>
</dbReference>
<feature type="compositionally biased region" description="Basic residues" evidence="1">
    <location>
        <begin position="243"/>
        <end position="266"/>
    </location>
</feature>
<proteinExistence type="predicted"/>
<keyword evidence="2" id="KW-0812">Transmembrane</keyword>
<evidence type="ECO:0000313" key="4">
    <source>
        <dbReference type="Proteomes" id="UP000298327"/>
    </source>
</evidence>
<feature type="compositionally biased region" description="Low complexity" evidence="1">
    <location>
        <begin position="274"/>
        <end position="284"/>
    </location>
</feature>
<comment type="caution">
    <text evidence="3">The sequence shown here is derived from an EMBL/GenBank/DDBJ whole genome shotgun (WGS) entry which is preliminary data.</text>
</comment>
<dbReference type="EMBL" id="SEOQ01000454">
    <property type="protein sequence ID" value="TFY62609.1"/>
    <property type="molecule type" value="Genomic_DNA"/>
</dbReference>
<keyword evidence="2" id="KW-1133">Transmembrane helix</keyword>